<dbReference type="PANTHER" id="PTHR42695:SF5">
    <property type="entry name" value="GLUTAMINE AMIDOTRANSFERASE YLR126C-RELATED"/>
    <property type="match status" value="1"/>
</dbReference>
<dbReference type="Proteomes" id="UP000284451">
    <property type="component" value="Unassembled WGS sequence"/>
</dbReference>
<dbReference type="InterPro" id="IPR044992">
    <property type="entry name" value="ChyE-like"/>
</dbReference>
<reference evidence="2 3" key="1">
    <citation type="submission" date="2019-01" db="EMBL/GenBank/DDBJ databases">
        <title>Sinorhodobacter populi sp. nov. isolated from the symptomatic bark tissue of Populus euramericana canker.</title>
        <authorList>
            <person name="Xu G."/>
        </authorList>
    </citation>
    <scope>NUCLEOTIDE SEQUENCE [LARGE SCALE GENOMIC DNA]</scope>
    <source>
        <strain evidence="2 3">07D10-4-3</strain>
    </source>
</reference>
<name>A0A443K0T7_9RHOB</name>
<gene>
    <name evidence="2" type="ORF">D2T29_20740</name>
</gene>
<proteinExistence type="predicted"/>
<dbReference type="SUPFAM" id="SSF52317">
    <property type="entry name" value="Class I glutamine amidotransferase-like"/>
    <property type="match status" value="1"/>
</dbReference>
<dbReference type="NCBIfam" id="NF005458">
    <property type="entry name" value="PRK07053.1"/>
    <property type="match status" value="1"/>
</dbReference>
<dbReference type="GO" id="GO:0016740">
    <property type="term" value="F:transferase activity"/>
    <property type="evidence" value="ECO:0007669"/>
    <property type="project" value="UniProtKB-KW"/>
</dbReference>
<comment type="caution">
    <text evidence="2">The sequence shown here is derived from an EMBL/GenBank/DDBJ whole genome shotgun (WGS) entry which is preliminary data.</text>
</comment>
<reference evidence="2 3" key="2">
    <citation type="submission" date="2019-01" db="EMBL/GenBank/DDBJ databases">
        <authorList>
            <person name="Li Y."/>
        </authorList>
    </citation>
    <scope>NUCLEOTIDE SEQUENCE [LARGE SCALE GENOMIC DNA]</scope>
    <source>
        <strain evidence="2 3">07D10-4-3</strain>
    </source>
</reference>
<dbReference type="CDD" id="cd01741">
    <property type="entry name" value="GATase1_1"/>
    <property type="match status" value="1"/>
</dbReference>
<evidence type="ECO:0000313" key="2">
    <source>
        <dbReference type="EMBL" id="RWR26325.1"/>
    </source>
</evidence>
<dbReference type="RefSeq" id="WP_128233980.1">
    <property type="nucleotide sequence ID" value="NZ_SAUY01000047.1"/>
</dbReference>
<dbReference type="PROSITE" id="PS51273">
    <property type="entry name" value="GATASE_TYPE_1"/>
    <property type="match status" value="1"/>
</dbReference>
<organism evidence="2 3">
    <name type="scientific">Paenirhodobacter populi</name>
    <dbReference type="NCBI Taxonomy" id="2306993"/>
    <lineage>
        <taxon>Bacteria</taxon>
        <taxon>Pseudomonadati</taxon>
        <taxon>Pseudomonadota</taxon>
        <taxon>Alphaproteobacteria</taxon>
        <taxon>Rhodobacterales</taxon>
        <taxon>Rhodobacter group</taxon>
        <taxon>Paenirhodobacter</taxon>
    </lineage>
</organism>
<keyword evidence="2" id="KW-0315">Glutamine amidotransferase</keyword>
<dbReference type="AlphaFoldDB" id="A0A443K0T7"/>
<evidence type="ECO:0000259" key="1">
    <source>
        <dbReference type="Pfam" id="PF00117"/>
    </source>
</evidence>
<dbReference type="GO" id="GO:0005829">
    <property type="term" value="C:cytosol"/>
    <property type="evidence" value="ECO:0007669"/>
    <property type="project" value="TreeGrafter"/>
</dbReference>
<dbReference type="Pfam" id="PF00117">
    <property type="entry name" value="GATase"/>
    <property type="match status" value="1"/>
</dbReference>
<accession>A0A443K0T7</accession>
<feature type="domain" description="Glutamine amidotransferase" evidence="1">
    <location>
        <begin position="41"/>
        <end position="180"/>
    </location>
</feature>
<keyword evidence="2" id="KW-0808">Transferase</keyword>
<dbReference type="InterPro" id="IPR029062">
    <property type="entry name" value="Class_I_gatase-like"/>
</dbReference>
<dbReference type="Gene3D" id="3.40.50.880">
    <property type="match status" value="1"/>
</dbReference>
<evidence type="ECO:0000313" key="3">
    <source>
        <dbReference type="Proteomes" id="UP000284451"/>
    </source>
</evidence>
<sequence length="234" mass="25278">MLRTAIAVRHVHFEDMGSFEAVLSGAGYKLHYHDPGKADFATIDPAEPDLLVILGGPVGVYDTDAYPFLAEERALIRRRLDAGRPILGICLGAQQIAAALGAEVAPMGHKEIGFSKLTLTDAGRVGPLRHLEGVPVLHWHGDAFETPREADNLATTPLCATQGFALGRNVLALQFHPEADACSGLENWLVGHASELAHAGIDPRTIRDEARRHGSALRNAARAMFSDWLKDIDL</sequence>
<protein>
    <submittedName>
        <fullName evidence="2">Glutamine amidotransferase</fullName>
    </submittedName>
</protein>
<dbReference type="InterPro" id="IPR017926">
    <property type="entry name" value="GATASE"/>
</dbReference>
<dbReference type="EMBL" id="SAUY01000047">
    <property type="protein sequence ID" value="RWR26325.1"/>
    <property type="molecule type" value="Genomic_DNA"/>
</dbReference>
<dbReference type="PANTHER" id="PTHR42695">
    <property type="entry name" value="GLUTAMINE AMIDOTRANSFERASE YLR126C-RELATED"/>
    <property type="match status" value="1"/>
</dbReference>